<name>A0A183L2G1_9TREM</name>
<sequence length="100" mass="10808">FGTFCAVVARDGAITQGLFTGLSFGSGGTSVRRRGGEVTGDFDRRPVLFFESPPRPPGPLNQVLPPLLRPRDPAEDLEPDLDADELPDSIFLPRCFPAPQ</sequence>
<proteinExistence type="predicted"/>
<feature type="region of interest" description="Disordered" evidence="1">
    <location>
        <begin position="49"/>
        <end position="85"/>
    </location>
</feature>
<feature type="compositionally biased region" description="Acidic residues" evidence="1">
    <location>
        <begin position="75"/>
        <end position="85"/>
    </location>
</feature>
<dbReference type="WBParaSite" id="SCUD_0002151701-mRNA-1">
    <property type="protein sequence ID" value="SCUD_0002151701-mRNA-1"/>
    <property type="gene ID" value="SCUD_0002151701"/>
</dbReference>
<organism evidence="2">
    <name type="scientific">Schistosoma curassoni</name>
    <dbReference type="NCBI Taxonomy" id="6186"/>
    <lineage>
        <taxon>Eukaryota</taxon>
        <taxon>Metazoa</taxon>
        <taxon>Spiralia</taxon>
        <taxon>Lophotrochozoa</taxon>
        <taxon>Platyhelminthes</taxon>
        <taxon>Trematoda</taxon>
        <taxon>Digenea</taxon>
        <taxon>Strigeidida</taxon>
        <taxon>Schistosomatoidea</taxon>
        <taxon>Schistosomatidae</taxon>
        <taxon>Schistosoma</taxon>
    </lineage>
</organism>
<accession>A0A183L2G1</accession>
<reference evidence="2" key="1">
    <citation type="submission" date="2016-06" db="UniProtKB">
        <authorList>
            <consortium name="WormBaseParasite"/>
        </authorList>
    </citation>
    <scope>IDENTIFICATION</scope>
</reference>
<protein>
    <submittedName>
        <fullName evidence="2">TLDc domain-containing protein</fullName>
    </submittedName>
</protein>
<evidence type="ECO:0000256" key="1">
    <source>
        <dbReference type="SAM" id="MobiDB-lite"/>
    </source>
</evidence>
<evidence type="ECO:0000313" key="2">
    <source>
        <dbReference type="WBParaSite" id="SCUD_0002151701-mRNA-1"/>
    </source>
</evidence>
<dbReference type="AlphaFoldDB" id="A0A183L2G1"/>